<accession>A0AAF0QVZ0</accession>
<dbReference type="Proteomes" id="UP001234989">
    <property type="component" value="Chromosome 5"/>
</dbReference>
<name>A0AAF0QVZ0_SOLVR</name>
<dbReference type="Gene3D" id="3.10.10.10">
    <property type="entry name" value="HIV Type 1 Reverse Transcriptase, subunit A, domain 1"/>
    <property type="match status" value="1"/>
</dbReference>
<dbReference type="PANTHER" id="PTHR15503:SF45">
    <property type="entry name" value="RNA-DIRECTED DNA POLYMERASE HOMOLOG"/>
    <property type="match status" value="1"/>
</dbReference>
<protein>
    <submittedName>
        <fullName evidence="1">Uncharacterized protein</fullName>
    </submittedName>
</protein>
<evidence type="ECO:0000313" key="1">
    <source>
        <dbReference type="EMBL" id="WMV29795.1"/>
    </source>
</evidence>
<dbReference type="AlphaFoldDB" id="A0AAF0QVZ0"/>
<dbReference type="EMBL" id="CP133616">
    <property type="protein sequence ID" value="WMV29795.1"/>
    <property type="molecule type" value="Genomic_DNA"/>
</dbReference>
<dbReference type="PANTHER" id="PTHR15503">
    <property type="entry name" value="LDOC1 RELATED"/>
    <property type="match status" value="1"/>
</dbReference>
<sequence>MISKGCVYHLVWVRDTDFETPNLVSIIVVNHFLEVPDVPDIPPKREINFGIHLLLDMQPIYIPPYRMAPVELKELKDLLNDLLDKGFVRPSISRWGSPVLFVCRVIECNSTCLSPNPHPISFQIWSLELMLGGMRMRMWNEKLLKMLNKIHKFQPTLWQNM</sequence>
<dbReference type="SUPFAM" id="SSF56672">
    <property type="entry name" value="DNA/RNA polymerases"/>
    <property type="match status" value="1"/>
</dbReference>
<dbReference type="InterPro" id="IPR032567">
    <property type="entry name" value="RTL1-rel"/>
</dbReference>
<gene>
    <name evidence="1" type="ORF">MTR67_023180</name>
</gene>
<proteinExistence type="predicted"/>
<organism evidence="1 2">
    <name type="scientific">Solanum verrucosum</name>
    <dbReference type="NCBI Taxonomy" id="315347"/>
    <lineage>
        <taxon>Eukaryota</taxon>
        <taxon>Viridiplantae</taxon>
        <taxon>Streptophyta</taxon>
        <taxon>Embryophyta</taxon>
        <taxon>Tracheophyta</taxon>
        <taxon>Spermatophyta</taxon>
        <taxon>Magnoliopsida</taxon>
        <taxon>eudicotyledons</taxon>
        <taxon>Gunneridae</taxon>
        <taxon>Pentapetalae</taxon>
        <taxon>asterids</taxon>
        <taxon>lamiids</taxon>
        <taxon>Solanales</taxon>
        <taxon>Solanaceae</taxon>
        <taxon>Solanoideae</taxon>
        <taxon>Solaneae</taxon>
        <taxon>Solanum</taxon>
    </lineage>
</organism>
<dbReference type="InterPro" id="IPR043502">
    <property type="entry name" value="DNA/RNA_pol_sf"/>
</dbReference>
<evidence type="ECO:0000313" key="2">
    <source>
        <dbReference type="Proteomes" id="UP001234989"/>
    </source>
</evidence>
<reference evidence="1" key="1">
    <citation type="submission" date="2023-08" db="EMBL/GenBank/DDBJ databases">
        <title>A de novo genome assembly of Solanum verrucosum Schlechtendal, a Mexican diploid species geographically isolated from the other diploid A-genome species in potato relatives.</title>
        <authorList>
            <person name="Hosaka K."/>
        </authorList>
    </citation>
    <scope>NUCLEOTIDE SEQUENCE</scope>
    <source>
        <tissue evidence="1">Young leaves</tissue>
    </source>
</reference>
<keyword evidence="2" id="KW-1185">Reference proteome</keyword>